<reference evidence="1 2" key="1">
    <citation type="submission" date="2018-01" db="EMBL/GenBank/DDBJ databases">
        <title>The complete genome sequence of Chromatium okenii LaCa, a purple sulfur bacterium with a turbulent life.</title>
        <authorList>
            <person name="Luedin S.M."/>
            <person name="Liechti N."/>
            <person name="Storelli N."/>
            <person name="Danza F."/>
            <person name="Wittwer M."/>
            <person name="Pothier J.F."/>
            <person name="Tonolla M.A."/>
        </authorList>
    </citation>
    <scope>NUCLEOTIDE SEQUENCE [LARGE SCALE GENOMIC DNA]</scope>
    <source>
        <strain evidence="1 2">LaCa</strain>
    </source>
</reference>
<organism evidence="1 2">
    <name type="scientific">Chromatium okenii</name>
    <dbReference type="NCBI Taxonomy" id="61644"/>
    <lineage>
        <taxon>Bacteria</taxon>
        <taxon>Pseudomonadati</taxon>
        <taxon>Pseudomonadota</taxon>
        <taxon>Gammaproteobacteria</taxon>
        <taxon>Chromatiales</taxon>
        <taxon>Chromatiaceae</taxon>
        <taxon>Chromatium</taxon>
    </lineage>
</organism>
<protein>
    <submittedName>
        <fullName evidence="1">Uncharacterized protein</fullName>
    </submittedName>
</protein>
<dbReference type="Proteomes" id="UP000239936">
    <property type="component" value="Unassembled WGS sequence"/>
</dbReference>
<dbReference type="AlphaFoldDB" id="A0A2S7XTH7"/>
<evidence type="ECO:0000313" key="1">
    <source>
        <dbReference type="EMBL" id="PQJ96946.1"/>
    </source>
</evidence>
<accession>A0A2S7XTH7</accession>
<sequence>MTLKSPAVGIVTAGLFLLFKTRRAASVLVVARKIYAVNAAANQFRDYLRILFEIFNLERQDLRIYLRAAKS</sequence>
<dbReference type="EMBL" id="PPGH01000023">
    <property type="protein sequence ID" value="PQJ96946.1"/>
    <property type="molecule type" value="Genomic_DNA"/>
</dbReference>
<evidence type="ECO:0000313" key="2">
    <source>
        <dbReference type="Proteomes" id="UP000239936"/>
    </source>
</evidence>
<name>A0A2S7XTH7_9GAMM</name>
<gene>
    <name evidence="1" type="ORF">CXB77_04870</name>
</gene>
<proteinExistence type="predicted"/>
<keyword evidence="2" id="KW-1185">Reference proteome</keyword>
<comment type="caution">
    <text evidence="1">The sequence shown here is derived from an EMBL/GenBank/DDBJ whole genome shotgun (WGS) entry which is preliminary data.</text>
</comment>